<comment type="caution">
    <text evidence="2">The sequence shown here is derived from an EMBL/GenBank/DDBJ whole genome shotgun (WGS) entry which is preliminary data.</text>
</comment>
<proteinExistence type="predicted"/>
<protein>
    <submittedName>
        <fullName evidence="2">Uncharacterized protein</fullName>
    </submittedName>
</protein>
<organism evidence="2 3">
    <name type="scientific">Portunus trituberculatus</name>
    <name type="common">Swimming crab</name>
    <name type="synonym">Neptunus trituberculatus</name>
    <dbReference type="NCBI Taxonomy" id="210409"/>
    <lineage>
        <taxon>Eukaryota</taxon>
        <taxon>Metazoa</taxon>
        <taxon>Ecdysozoa</taxon>
        <taxon>Arthropoda</taxon>
        <taxon>Crustacea</taxon>
        <taxon>Multicrustacea</taxon>
        <taxon>Malacostraca</taxon>
        <taxon>Eumalacostraca</taxon>
        <taxon>Eucarida</taxon>
        <taxon>Decapoda</taxon>
        <taxon>Pleocyemata</taxon>
        <taxon>Brachyura</taxon>
        <taxon>Eubrachyura</taxon>
        <taxon>Portunoidea</taxon>
        <taxon>Portunidae</taxon>
        <taxon>Portuninae</taxon>
        <taxon>Portunus</taxon>
    </lineage>
</organism>
<evidence type="ECO:0000256" key="1">
    <source>
        <dbReference type="SAM" id="MobiDB-lite"/>
    </source>
</evidence>
<feature type="compositionally biased region" description="Basic residues" evidence="1">
    <location>
        <begin position="1"/>
        <end position="11"/>
    </location>
</feature>
<feature type="region of interest" description="Disordered" evidence="1">
    <location>
        <begin position="1"/>
        <end position="63"/>
    </location>
</feature>
<dbReference type="AlphaFoldDB" id="A0A5B7HWU1"/>
<feature type="compositionally biased region" description="Low complexity" evidence="1">
    <location>
        <begin position="18"/>
        <end position="32"/>
    </location>
</feature>
<dbReference type="EMBL" id="VSRR010038874">
    <property type="protein sequence ID" value="MPC74413.1"/>
    <property type="molecule type" value="Genomic_DNA"/>
</dbReference>
<dbReference type="Proteomes" id="UP000324222">
    <property type="component" value="Unassembled WGS sequence"/>
</dbReference>
<keyword evidence="3" id="KW-1185">Reference proteome</keyword>
<name>A0A5B7HWU1_PORTR</name>
<evidence type="ECO:0000313" key="2">
    <source>
        <dbReference type="EMBL" id="MPC74413.1"/>
    </source>
</evidence>
<evidence type="ECO:0000313" key="3">
    <source>
        <dbReference type="Proteomes" id="UP000324222"/>
    </source>
</evidence>
<gene>
    <name evidence="2" type="ORF">E2C01_068771</name>
</gene>
<sequence length="63" mass="7123">MRYRQPARSKINRKDNDSNSNSTTSTTSTSSTPRHQQDTTHHHLVFCIPDQGNLNPALKNKST</sequence>
<accession>A0A5B7HWU1</accession>
<reference evidence="2 3" key="1">
    <citation type="submission" date="2019-05" db="EMBL/GenBank/DDBJ databases">
        <title>Another draft genome of Portunus trituberculatus and its Hox gene families provides insights of decapod evolution.</title>
        <authorList>
            <person name="Jeong J.-H."/>
            <person name="Song I."/>
            <person name="Kim S."/>
            <person name="Choi T."/>
            <person name="Kim D."/>
            <person name="Ryu S."/>
            <person name="Kim W."/>
        </authorList>
    </citation>
    <scope>NUCLEOTIDE SEQUENCE [LARGE SCALE GENOMIC DNA]</scope>
    <source>
        <tissue evidence="2">Muscle</tissue>
    </source>
</reference>